<sequence length="221" mass="23761">MLRQIFIFALFACLFLTLKISLDGFSYASNPCGGFKSCSKCANAPGCGWCPDLKQCQPMAQDGFPIRSKDNSTGDMDTSPYLTEALPILEDCPANCELTELGNCNCIAPSVLNSCDPDCYAVYDTIGSGSYGTQLAGTSTGSGLNCVCPYSSKISGPYARRAFLDRLKYFGLTENSDVIDAAKGDAVAELEARKARIKMLQASTRVHICSPHTYIIDSTKC</sequence>
<evidence type="ECO:0008006" key="5">
    <source>
        <dbReference type="Google" id="ProtNLM"/>
    </source>
</evidence>
<organism evidence="4">
    <name type="scientific">viral metagenome</name>
    <dbReference type="NCBI Taxonomy" id="1070528"/>
    <lineage>
        <taxon>unclassified sequences</taxon>
        <taxon>metagenomes</taxon>
        <taxon>organismal metagenomes</taxon>
    </lineage>
</organism>
<evidence type="ECO:0000313" key="4">
    <source>
        <dbReference type="EMBL" id="QHU12824.1"/>
    </source>
</evidence>
<evidence type="ECO:0000256" key="1">
    <source>
        <dbReference type="ARBA" id="ARBA00004370"/>
    </source>
</evidence>
<name>A0A6C0K9J5_9ZZZZ</name>
<accession>A0A6C0K9J5</accession>
<dbReference type="InterPro" id="IPR002165">
    <property type="entry name" value="Plexin_repeat"/>
</dbReference>
<proteinExistence type="predicted"/>
<protein>
    <recommendedName>
        <fullName evidence="5">PSI domain-containing protein</fullName>
    </recommendedName>
</protein>
<reference evidence="4" key="1">
    <citation type="journal article" date="2020" name="Nature">
        <title>Giant virus diversity and host interactions through global metagenomics.</title>
        <authorList>
            <person name="Schulz F."/>
            <person name="Roux S."/>
            <person name="Paez-Espino D."/>
            <person name="Jungbluth S."/>
            <person name="Walsh D.A."/>
            <person name="Denef V.J."/>
            <person name="McMahon K.D."/>
            <person name="Konstantinidis K.T."/>
            <person name="Eloe-Fadrosh E.A."/>
            <person name="Kyrpides N.C."/>
            <person name="Woyke T."/>
        </authorList>
    </citation>
    <scope>NUCLEOTIDE SEQUENCE</scope>
    <source>
        <strain evidence="4">GVMAG-S-1101172-89</strain>
    </source>
</reference>
<keyword evidence="2" id="KW-0472">Membrane</keyword>
<evidence type="ECO:0000256" key="2">
    <source>
        <dbReference type="ARBA" id="ARBA00023136"/>
    </source>
</evidence>
<keyword evidence="3" id="KW-0325">Glycoprotein</keyword>
<comment type="subcellular location">
    <subcellularLocation>
        <location evidence="1">Membrane</location>
    </subcellularLocation>
</comment>
<dbReference type="AlphaFoldDB" id="A0A6C0K9J5"/>
<dbReference type="EMBL" id="MN740810">
    <property type="protein sequence ID" value="QHU12824.1"/>
    <property type="molecule type" value="Genomic_DNA"/>
</dbReference>
<evidence type="ECO:0000256" key="3">
    <source>
        <dbReference type="ARBA" id="ARBA00023180"/>
    </source>
</evidence>
<dbReference type="GO" id="GO:0016020">
    <property type="term" value="C:membrane"/>
    <property type="evidence" value="ECO:0007669"/>
    <property type="project" value="UniProtKB-SubCell"/>
</dbReference>
<dbReference type="Pfam" id="PF01437">
    <property type="entry name" value="PSI"/>
    <property type="match status" value="1"/>
</dbReference>